<comment type="subcellular location">
    <subcellularLocation>
        <location evidence="1 4">Nucleus</location>
    </subcellularLocation>
</comment>
<dbReference type="Pfam" id="PF22754">
    <property type="entry name" value="bHLH-TF_ACT-like_plant"/>
    <property type="match status" value="1"/>
</dbReference>
<keyword evidence="2" id="KW-0238">DNA-binding</keyword>
<dbReference type="InterPro" id="IPR045084">
    <property type="entry name" value="AIB/MYC-like"/>
</dbReference>
<dbReference type="AlphaFoldDB" id="A0A7J8PKX3"/>
<dbReference type="EMBL" id="JABEZZ010000007">
    <property type="protein sequence ID" value="MBA0589756.1"/>
    <property type="molecule type" value="Genomic_DNA"/>
</dbReference>
<evidence type="ECO:0000256" key="2">
    <source>
        <dbReference type="ARBA" id="ARBA00023125"/>
    </source>
</evidence>
<evidence type="ECO:0000313" key="8">
    <source>
        <dbReference type="Proteomes" id="UP000593578"/>
    </source>
</evidence>
<sequence length="153" mass="17123">MDKASLLSDAVSYITDLKAKIDELESQLQRERKKVKVEMVDTMDNQSTTTTTTSEEEQQATRPSYSSPGTGSGIELEVKIMVNDAMIRVHSENVNYPAARLMGALRDLEFQVHHASMSSVNDLMLQDIVVRLPDGLRTEEGLKSALLRRLDLQ</sequence>
<keyword evidence="4" id="KW-0804">Transcription</keyword>
<dbReference type="Proteomes" id="UP000593578">
    <property type="component" value="Unassembled WGS sequence"/>
</dbReference>
<gene>
    <name evidence="7" type="ORF">Gorai_018487</name>
</gene>
<protein>
    <recommendedName>
        <fullName evidence="4">Transcription factor</fullName>
        <shortName evidence="4">bHLH transcription factor</shortName>
    </recommendedName>
    <alternativeName>
        <fullName evidence="4">Basic helix-loop-helix protein</fullName>
    </alternativeName>
</protein>
<accession>A0A7J8PKX3</accession>
<keyword evidence="4" id="KW-0805">Transcription regulation</keyword>
<dbReference type="PANTHER" id="PTHR11514:SF40">
    <property type="entry name" value="TRANSCRIPTION FACTOR BHLH14"/>
    <property type="match status" value="1"/>
</dbReference>
<name>A0A7J8PKX3_GOSRA</name>
<proteinExistence type="predicted"/>
<evidence type="ECO:0000256" key="3">
    <source>
        <dbReference type="ARBA" id="ARBA00023242"/>
    </source>
</evidence>
<reference evidence="7 8" key="1">
    <citation type="journal article" date="2019" name="Genome Biol. Evol.">
        <title>Insights into the evolution of the New World diploid cottons (Gossypium, subgenus Houzingenia) based on genome sequencing.</title>
        <authorList>
            <person name="Grover C.E."/>
            <person name="Arick M.A. 2nd"/>
            <person name="Thrash A."/>
            <person name="Conover J.L."/>
            <person name="Sanders W.S."/>
            <person name="Peterson D.G."/>
            <person name="Frelichowski J.E."/>
            <person name="Scheffler J.A."/>
            <person name="Scheffler B.E."/>
            <person name="Wendel J.F."/>
        </authorList>
    </citation>
    <scope>NUCLEOTIDE SEQUENCE [LARGE SCALE GENOMIC DNA]</scope>
    <source>
        <strain evidence="7">8</strain>
        <tissue evidence="7">Leaf</tissue>
    </source>
</reference>
<evidence type="ECO:0000256" key="1">
    <source>
        <dbReference type="ARBA" id="ARBA00004123"/>
    </source>
</evidence>
<organism evidence="7 8">
    <name type="scientific">Gossypium raimondii</name>
    <name type="common">Peruvian cotton</name>
    <name type="synonym">Gossypium klotzschianum subsp. raimondii</name>
    <dbReference type="NCBI Taxonomy" id="29730"/>
    <lineage>
        <taxon>Eukaryota</taxon>
        <taxon>Viridiplantae</taxon>
        <taxon>Streptophyta</taxon>
        <taxon>Embryophyta</taxon>
        <taxon>Tracheophyta</taxon>
        <taxon>Spermatophyta</taxon>
        <taxon>Magnoliopsida</taxon>
        <taxon>eudicotyledons</taxon>
        <taxon>Gunneridae</taxon>
        <taxon>Pentapetalae</taxon>
        <taxon>rosids</taxon>
        <taxon>malvids</taxon>
        <taxon>Malvales</taxon>
        <taxon>Malvaceae</taxon>
        <taxon>Malvoideae</taxon>
        <taxon>Gossypium</taxon>
    </lineage>
</organism>
<feature type="region of interest" description="Disordered" evidence="5">
    <location>
        <begin position="35"/>
        <end position="72"/>
    </location>
</feature>
<evidence type="ECO:0000256" key="5">
    <source>
        <dbReference type="SAM" id="MobiDB-lite"/>
    </source>
</evidence>
<feature type="compositionally biased region" description="Polar residues" evidence="5">
    <location>
        <begin position="60"/>
        <end position="69"/>
    </location>
</feature>
<feature type="domain" description="Plant bHLH transcription factor ACT-like" evidence="6">
    <location>
        <begin position="75"/>
        <end position="147"/>
    </location>
</feature>
<dbReference type="GO" id="GO:0000976">
    <property type="term" value="F:transcription cis-regulatory region binding"/>
    <property type="evidence" value="ECO:0007669"/>
    <property type="project" value="TreeGrafter"/>
</dbReference>
<evidence type="ECO:0000256" key="4">
    <source>
        <dbReference type="RuleBase" id="RU369104"/>
    </source>
</evidence>
<dbReference type="PANTHER" id="PTHR11514">
    <property type="entry name" value="MYC"/>
    <property type="match status" value="1"/>
</dbReference>
<comment type="caution">
    <text evidence="7">The sequence shown here is derived from an EMBL/GenBank/DDBJ whole genome shotgun (WGS) entry which is preliminary data.</text>
</comment>
<dbReference type="InterPro" id="IPR054502">
    <property type="entry name" value="bHLH-TF_ACT-like_plant"/>
</dbReference>
<evidence type="ECO:0000259" key="6">
    <source>
        <dbReference type="Pfam" id="PF22754"/>
    </source>
</evidence>
<evidence type="ECO:0000313" key="7">
    <source>
        <dbReference type="EMBL" id="MBA0589756.1"/>
    </source>
</evidence>
<dbReference type="GO" id="GO:0003700">
    <property type="term" value="F:DNA-binding transcription factor activity"/>
    <property type="evidence" value="ECO:0007669"/>
    <property type="project" value="InterPro"/>
</dbReference>
<keyword evidence="3 4" id="KW-0539">Nucleus</keyword>
<dbReference type="GO" id="GO:0005634">
    <property type="term" value="C:nucleus"/>
    <property type="evidence" value="ECO:0007669"/>
    <property type="project" value="UniProtKB-SubCell"/>
</dbReference>